<keyword evidence="4" id="KW-0812">Transmembrane</keyword>
<dbReference type="HAMAP" id="MF_04019">
    <property type="entry name" value="HSV_TRX2"/>
    <property type="match status" value="1"/>
</dbReference>
<evidence type="ECO:0000256" key="3">
    <source>
        <dbReference type="ARBA" id="ARBA00022844"/>
    </source>
</evidence>
<gene>
    <name evidence="5" type="primary">capsid triplex subunit 2</name>
</gene>
<dbReference type="GeneID" id="80541387"/>
<keyword evidence="6" id="KW-1185">Reference proteome</keyword>
<dbReference type="Proteomes" id="UP001162227">
    <property type="component" value="Segment"/>
</dbReference>
<keyword evidence="4" id="KW-0472">Membrane</keyword>
<keyword evidence="1" id="KW-0167">Capsid protein</keyword>
<reference evidence="5" key="1">
    <citation type="journal article" date="2019" name="Vet. Microbiol.">
        <title>Molecular and microscopic characterisation of a novel pathogenic herpesvirus from Indian ringneck parrots (Psittacula krameri).</title>
        <authorList>
            <person name="Sutherland M."/>
            <person name="Sarker S."/>
            <person name="Raidal S.R."/>
        </authorList>
    </citation>
    <scope>NUCLEOTIDE SEQUENCE</scope>
    <source>
        <strain evidence="5">PsHV 5</strain>
    </source>
</reference>
<dbReference type="Pfam" id="PF01802">
    <property type="entry name" value="Herpes_V23"/>
    <property type="match status" value="1"/>
</dbReference>
<feature type="transmembrane region" description="Helical" evidence="4">
    <location>
        <begin position="208"/>
        <end position="230"/>
    </location>
</feature>
<keyword evidence="3" id="KW-0946">Virion</keyword>
<keyword evidence="4" id="KW-1133">Transmembrane helix</keyword>
<keyword evidence="2" id="KW-1048">Host nucleus</keyword>
<dbReference type="GO" id="GO:0019028">
    <property type="term" value="C:viral capsid"/>
    <property type="evidence" value="ECO:0007669"/>
    <property type="project" value="UniProtKB-KW"/>
</dbReference>
<organism evidence="5 6">
    <name type="scientific">Psittacid alphaherpesvirus 5</name>
    <dbReference type="NCBI Taxonomy" id="2972693"/>
    <lineage>
        <taxon>Viruses</taxon>
        <taxon>Duplodnaviria</taxon>
        <taxon>Heunggongvirae</taxon>
        <taxon>Peploviricota</taxon>
        <taxon>Herviviricetes</taxon>
        <taxon>Herpesvirales</taxon>
        <taxon>Orthoherpesviridae</taxon>
        <taxon>Alphaherpesvirinae</taxon>
        <taxon>Iltovirus</taxon>
        <taxon>Iltovirus psittacidalpha5</taxon>
    </lineage>
</organism>
<reference evidence="5" key="2">
    <citation type="submission" date="2019-05" db="EMBL/GenBank/DDBJ databases">
        <authorList>
            <person name="Sutherland M."/>
            <person name="Sarker S."/>
            <person name="Raidal S.R."/>
        </authorList>
    </citation>
    <scope>NUCLEOTIDE SEQUENCE</scope>
    <source>
        <strain evidence="5">PsHV 5</strain>
    </source>
</reference>
<dbReference type="RefSeq" id="YP_010802614.1">
    <property type="nucleotide sequence ID" value="NC_077028.1"/>
</dbReference>
<name>A0A5P9JX27_9ALPH</name>
<evidence type="ECO:0000313" key="5">
    <source>
        <dbReference type="EMBL" id="QFU14584.1"/>
    </source>
</evidence>
<dbReference type="KEGG" id="vg:80541387"/>
<dbReference type="GO" id="GO:0005198">
    <property type="term" value="F:structural molecule activity"/>
    <property type="evidence" value="ECO:0007669"/>
    <property type="project" value="InterPro"/>
</dbReference>
<dbReference type="EMBL" id="MK955929">
    <property type="protein sequence ID" value="QFU14584.1"/>
    <property type="molecule type" value="Genomic_DNA"/>
</dbReference>
<dbReference type="InterPro" id="IPR002690">
    <property type="entry name" value="Herpes_capsid_2"/>
</dbReference>
<proteinExistence type="inferred from homology"/>
<sequence>MDGQYSIVIILPRDISRDDEERLNKCVGTILFTSVLKKRIFLHELDARSYGINGRAVDYLTMLNAYRRRFPILVTGALRGELRAIALNVGYPRGLTVKNTGPYDLLNGDLICLIPPLPGLTPTIQLSSCDTELVFPMTLPIDAAREIIGKIISSMTYEFCLRNQLQVVRPVNALRTTYRNRSIELTPAITDGSALQEMMHTLFTSMMFAVHEGVLILLMLMPTLLAGGAVDPFTNALVQMRTATRLSVQLLRPPILDIPDPNRGNGRNNIFEMLSIWIAMATQLGDALGLKPAIKVCLYHAESTVIKEGEIFSAIVP</sequence>
<evidence type="ECO:0000256" key="2">
    <source>
        <dbReference type="ARBA" id="ARBA00022562"/>
    </source>
</evidence>
<evidence type="ECO:0000256" key="1">
    <source>
        <dbReference type="ARBA" id="ARBA00022561"/>
    </source>
</evidence>
<evidence type="ECO:0000313" key="6">
    <source>
        <dbReference type="Proteomes" id="UP001162227"/>
    </source>
</evidence>
<protein>
    <submittedName>
        <fullName evidence="5">Capsid triplex subunit 2</fullName>
    </submittedName>
</protein>
<evidence type="ECO:0000256" key="4">
    <source>
        <dbReference type="SAM" id="Phobius"/>
    </source>
</evidence>
<accession>A0A5P9JX27</accession>